<dbReference type="AlphaFoldDB" id="A0A9P6IIN6"/>
<feature type="non-terminal residue" evidence="2">
    <location>
        <position position="217"/>
    </location>
</feature>
<keyword evidence="3" id="KW-1185">Reference proteome</keyword>
<keyword evidence="1" id="KW-0812">Transmembrane</keyword>
<evidence type="ECO:0000313" key="2">
    <source>
        <dbReference type="EMBL" id="KAF9925226.1"/>
    </source>
</evidence>
<keyword evidence="1" id="KW-0472">Membrane</keyword>
<proteinExistence type="predicted"/>
<dbReference type="Proteomes" id="UP000749646">
    <property type="component" value="Unassembled WGS sequence"/>
</dbReference>
<gene>
    <name evidence="2" type="ORF">BGZ65_007913</name>
</gene>
<accession>A0A9P6IIN6</accession>
<evidence type="ECO:0000313" key="3">
    <source>
        <dbReference type="Proteomes" id="UP000749646"/>
    </source>
</evidence>
<protein>
    <submittedName>
        <fullName evidence="2">Uncharacterized protein</fullName>
    </submittedName>
</protein>
<keyword evidence="1" id="KW-1133">Transmembrane helix</keyword>
<reference evidence="2" key="1">
    <citation type="journal article" date="2020" name="Fungal Divers.">
        <title>Resolving the Mortierellaceae phylogeny through synthesis of multi-gene phylogenetics and phylogenomics.</title>
        <authorList>
            <person name="Vandepol N."/>
            <person name="Liber J."/>
            <person name="Desiro A."/>
            <person name="Na H."/>
            <person name="Kennedy M."/>
            <person name="Barry K."/>
            <person name="Grigoriev I.V."/>
            <person name="Miller A.N."/>
            <person name="O'Donnell K."/>
            <person name="Stajich J.E."/>
            <person name="Bonito G."/>
        </authorList>
    </citation>
    <scope>NUCLEOTIDE SEQUENCE</scope>
    <source>
        <strain evidence="2">MES-2147</strain>
    </source>
</reference>
<evidence type="ECO:0000256" key="1">
    <source>
        <dbReference type="SAM" id="Phobius"/>
    </source>
</evidence>
<dbReference type="EMBL" id="JAAAHW010010513">
    <property type="protein sequence ID" value="KAF9925226.1"/>
    <property type="molecule type" value="Genomic_DNA"/>
</dbReference>
<comment type="caution">
    <text evidence="2">The sequence shown here is derived from an EMBL/GenBank/DDBJ whole genome shotgun (WGS) entry which is preliminary data.</text>
</comment>
<organism evidence="2 3">
    <name type="scientific">Modicella reniformis</name>
    <dbReference type="NCBI Taxonomy" id="1440133"/>
    <lineage>
        <taxon>Eukaryota</taxon>
        <taxon>Fungi</taxon>
        <taxon>Fungi incertae sedis</taxon>
        <taxon>Mucoromycota</taxon>
        <taxon>Mortierellomycotina</taxon>
        <taxon>Mortierellomycetes</taxon>
        <taxon>Mortierellales</taxon>
        <taxon>Mortierellaceae</taxon>
        <taxon>Modicella</taxon>
    </lineage>
</organism>
<feature type="transmembrane region" description="Helical" evidence="1">
    <location>
        <begin position="137"/>
        <end position="161"/>
    </location>
</feature>
<sequence>MNISSDTTSISSIVDRLEKMHQMIYSMAEQAQQANQEVHQQQIQIDNILQTNQHMSEQTDQKFNNIFERVQQTQQQMEDVLQKIHQPLQRQADDILQQGQQMLQHMHETDQEPRQKMPPYQQTCDEIRKYLKGITNFSIGSTLLIVLGLISLIAAICWMQLAGTSLLQRQEFERLIIKSHTQVFLARSFKELPIPRLFIVLPIASGHVDLDNKSSPL</sequence>
<name>A0A9P6IIN6_9FUNG</name>